<evidence type="ECO:0000313" key="3">
    <source>
        <dbReference type="Proteomes" id="UP000053354"/>
    </source>
</evidence>
<accession>A0A1B1RZ41</accession>
<dbReference type="EMBL" id="CP016540">
    <property type="protein sequence ID" value="ANU26205.1"/>
    <property type="molecule type" value="Genomic_DNA"/>
</dbReference>
<feature type="domain" description="PepSY" evidence="1">
    <location>
        <begin position="39"/>
        <end position="95"/>
    </location>
</feature>
<dbReference type="Pfam" id="PF03413">
    <property type="entry name" value="PepSY"/>
    <property type="match status" value="1"/>
</dbReference>
<gene>
    <name evidence="2" type="ORF">I858_004060</name>
</gene>
<evidence type="ECO:0000313" key="2">
    <source>
        <dbReference type="EMBL" id="ANU26205.1"/>
    </source>
</evidence>
<dbReference type="Proteomes" id="UP000053354">
    <property type="component" value="Chromosome"/>
</dbReference>
<evidence type="ECO:0000259" key="1">
    <source>
        <dbReference type="Pfam" id="PF03413"/>
    </source>
</evidence>
<dbReference type="OrthoDB" id="2168541at2"/>
<dbReference type="RefSeq" id="WP_049694842.1">
    <property type="nucleotide sequence ID" value="NZ_CP016540.2"/>
</dbReference>
<organism evidence="2 3">
    <name type="scientific">Planococcus versutus</name>
    <dbReference type="NCBI Taxonomy" id="1302659"/>
    <lineage>
        <taxon>Bacteria</taxon>
        <taxon>Bacillati</taxon>
        <taxon>Bacillota</taxon>
        <taxon>Bacilli</taxon>
        <taxon>Bacillales</taxon>
        <taxon>Caryophanaceae</taxon>
        <taxon>Planococcus</taxon>
    </lineage>
</organism>
<dbReference type="KEGG" id="pll:I858_004060"/>
<dbReference type="STRING" id="1302659.I858_004060"/>
<dbReference type="Gene3D" id="3.10.450.40">
    <property type="match status" value="1"/>
</dbReference>
<proteinExistence type="predicted"/>
<reference evidence="2" key="1">
    <citation type="submission" date="2016-10" db="EMBL/GenBank/DDBJ databases">
        <authorList>
            <person name="See-Too W.S."/>
        </authorList>
    </citation>
    <scope>NUCLEOTIDE SEQUENCE</scope>
    <source>
        <strain evidence="2">L10.15</strain>
    </source>
</reference>
<protein>
    <recommendedName>
        <fullName evidence="1">PepSY domain-containing protein</fullName>
    </recommendedName>
</protein>
<keyword evidence="3" id="KW-1185">Reference proteome</keyword>
<dbReference type="AlphaFoldDB" id="A0A1B1RZ41"/>
<dbReference type="InterPro" id="IPR025711">
    <property type="entry name" value="PepSY"/>
</dbReference>
<sequence length="192" mass="21048">MKNTVIIGTVVGTVVLGGLGGVAAFAATSDHNSAGQSGITAEKALEIAFSHTEGTVQEVELSFEENGDYYEIDIDSNTSEYEFNIDAVKGEILDQNAENVEQEEKEDNATDNGNHSNELADVASFDEYNMIVDQVNTDELTFQLATDNQGNRIMLLLDENGKKQYKTIFVKYDKHLKIIDVNNGGLVYNGRI</sequence>
<name>A0A1B1RZ41_9BACL</name>